<dbReference type="EMBL" id="BSXV01005387">
    <property type="protein sequence ID" value="GMF02168.1"/>
    <property type="molecule type" value="Genomic_DNA"/>
</dbReference>
<reference evidence="1" key="1">
    <citation type="submission" date="2023-04" db="EMBL/GenBank/DDBJ databases">
        <title>Candida boidinii NBRC 1967.</title>
        <authorList>
            <person name="Ichikawa N."/>
            <person name="Sato H."/>
            <person name="Tonouchi N."/>
        </authorList>
    </citation>
    <scope>NUCLEOTIDE SEQUENCE</scope>
    <source>
        <strain evidence="1">NBRC 1967</strain>
    </source>
</reference>
<name>A0ACB5U5U2_CANBO</name>
<gene>
    <name evidence="1" type="ORF">Cboi01_000604800</name>
</gene>
<keyword evidence="2" id="KW-1185">Reference proteome</keyword>
<comment type="caution">
    <text evidence="1">The sequence shown here is derived from an EMBL/GenBank/DDBJ whole genome shotgun (WGS) entry which is preliminary data.</text>
</comment>
<protein>
    <submittedName>
        <fullName evidence="1">Unnamed protein product</fullName>
    </submittedName>
</protein>
<accession>A0ACB5U5U2</accession>
<proteinExistence type="predicted"/>
<sequence length="102" mass="11540">MELHDFHLDSSPIHNKITTSINNFESNSVPSTVDSEMTLFSNETLNKKNSVKFDVHEEVPFSKSLQNNNNEPGNNNNTNNNNSKYVVKKGNDDDDDDDNIIL</sequence>
<dbReference type="Proteomes" id="UP001165101">
    <property type="component" value="Unassembled WGS sequence"/>
</dbReference>
<organism evidence="1 2">
    <name type="scientific">Candida boidinii</name>
    <name type="common">Yeast</name>
    <dbReference type="NCBI Taxonomy" id="5477"/>
    <lineage>
        <taxon>Eukaryota</taxon>
        <taxon>Fungi</taxon>
        <taxon>Dikarya</taxon>
        <taxon>Ascomycota</taxon>
        <taxon>Saccharomycotina</taxon>
        <taxon>Pichiomycetes</taxon>
        <taxon>Pichiales</taxon>
        <taxon>Pichiaceae</taxon>
        <taxon>Ogataea</taxon>
        <taxon>Ogataea/Candida clade</taxon>
    </lineage>
</organism>
<evidence type="ECO:0000313" key="1">
    <source>
        <dbReference type="EMBL" id="GMF02168.1"/>
    </source>
</evidence>
<evidence type="ECO:0000313" key="2">
    <source>
        <dbReference type="Proteomes" id="UP001165101"/>
    </source>
</evidence>